<protein>
    <submittedName>
        <fullName evidence="3">DUF4954 family protein</fullName>
    </submittedName>
</protein>
<feature type="domain" description="DUF6819" evidence="2">
    <location>
        <begin position="486"/>
        <end position="591"/>
    </location>
</feature>
<dbReference type="RefSeq" id="WP_252761034.1">
    <property type="nucleotide sequence ID" value="NZ_JAMXLY010000024.1"/>
</dbReference>
<keyword evidence="4" id="KW-1185">Reference proteome</keyword>
<name>A0ABT1BX78_9BACT</name>
<dbReference type="SUPFAM" id="SSF51161">
    <property type="entry name" value="Trimeric LpxA-like enzymes"/>
    <property type="match status" value="1"/>
</dbReference>
<accession>A0ABT1BX78</accession>
<evidence type="ECO:0000259" key="2">
    <source>
        <dbReference type="Pfam" id="PF20683"/>
    </source>
</evidence>
<dbReference type="Proteomes" id="UP001204015">
    <property type="component" value="Unassembled WGS sequence"/>
</dbReference>
<sequence>MDDYRSLTEEEISTLENQGCQAEDWTAINVSENFSTTYIQNVKFYGEVNLGVFEKNINVDEGFSKHAGIYDAVLKDVTIGDNCLIERTGNYINNYDIGEECYISNIGKMNTTSDATFGEGNVISVKNESGDGNVILFDTLNTQIAAFQIRYAEDKGFRKAFRTIIYNYLKEKKPERGVLGYRVKIVNTTEITNTIINDDCEISGASRISECSILSTPESSTYIGNNVILDDSIIQAGSSILDGAHVNNCFIGEACHIVNASTESSLFFANSFIGNGETCAALCGPFTVSHHKNSLLIAGEFSFYNAGANTNFSNHAYKMGPIHWGVMERGDKTSSGSQIFWPAHIGAFSMCMGWIQTHPTVQDLPFSYLFGDGLETCIAPGHNVMTVGTYRDIHKWPKRDMRPASDSATRSLVNFDWLSPFVVSECVRGKAILEGLRKDQGQNIEKYNYGGCYIRNSSMDKGIKSYDMIIRLFLESELKKHPLEVPESNTGTGKWCDLCGLLAPEEEIQHLLSDIKTGEIDDLGTIHDRFLDMHLNYENYKWAWTYQFILSREHLDTLTADDVQRLISEYEPSHAEWLSTIKNDAKKEFKLGDVEESELEDFLEKMEN</sequence>
<comment type="caution">
    <text evidence="3">The sequence shown here is derived from an EMBL/GenBank/DDBJ whole genome shotgun (WGS) entry which is preliminary data.</text>
</comment>
<dbReference type="Pfam" id="PF16314">
    <property type="entry name" value="DUF4954"/>
    <property type="match status" value="1"/>
</dbReference>
<evidence type="ECO:0000313" key="3">
    <source>
        <dbReference type="EMBL" id="MCO6025680.1"/>
    </source>
</evidence>
<reference evidence="3 4" key="1">
    <citation type="submission" date="2022-06" db="EMBL/GenBank/DDBJ databases">
        <title>A taxonomic note on the genus Prevotella: Description of four novel genera and emended description of the genera Hallella and Xylanibacter.</title>
        <authorList>
            <person name="Hitch T.C.A."/>
        </authorList>
    </citation>
    <scope>NUCLEOTIDE SEQUENCE [LARGE SCALE GENOMIC DNA]</scope>
    <source>
        <strain evidence="3 4">DSM 100619</strain>
    </source>
</reference>
<dbReference type="InterPro" id="IPR049208">
    <property type="entry name" value="DUF6819"/>
</dbReference>
<dbReference type="InterPro" id="IPR011004">
    <property type="entry name" value="Trimer_LpxA-like_sf"/>
</dbReference>
<evidence type="ECO:0000313" key="4">
    <source>
        <dbReference type="Proteomes" id="UP001204015"/>
    </source>
</evidence>
<feature type="domain" description="DUF4954" evidence="1">
    <location>
        <begin position="4"/>
        <end position="436"/>
    </location>
</feature>
<dbReference type="Gene3D" id="2.160.10.10">
    <property type="entry name" value="Hexapeptide repeat proteins"/>
    <property type="match status" value="1"/>
</dbReference>
<evidence type="ECO:0000259" key="1">
    <source>
        <dbReference type="Pfam" id="PF16314"/>
    </source>
</evidence>
<dbReference type="EMBL" id="JAMXLY010000024">
    <property type="protein sequence ID" value="MCO6025680.1"/>
    <property type="molecule type" value="Genomic_DNA"/>
</dbReference>
<dbReference type="InterPro" id="IPR032533">
    <property type="entry name" value="DUF4954"/>
</dbReference>
<organism evidence="3 4">
    <name type="scientific">Segatella cerevisiae</name>
    <dbReference type="NCBI Taxonomy" id="2053716"/>
    <lineage>
        <taxon>Bacteria</taxon>
        <taxon>Pseudomonadati</taxon>
        <taxon>Bacteroidota</taxon>
        <taxon>Bacteroidia</taxon>
        <taxon>Bacteroidales</taxon>
        <taxon>Prevotellaceae</taxon>
        <taxon>Segatella</taxon>
    </lineage>
</organism>
<gene>
    <name evidence="3" type="ORF">NG821_07480</name>
</gene>
<dbReference type="Pfam" id="PF20683">
    <property type="entry name" value="DUF6819"/>
    <property type="match status" value="1"/>
</dbReference>
<proteinExistence type="predicted"/>